<comment type="caution">
    <text evidence="1">The sequence shown here is derived from an EMBL/GenBank/DDBJ whole genome shotgun (WGS) entry which is preliminary data.</text>
</comment>
<gene>
    <name evidence="1" type="ORF">BDY19DRAFT_990761</name>
</gene>
<dbReference type="EMBL" id="MU274904">
    <property type="protein sequence ID" value="KAI0092013.1"/>
    <property type="molecule type" value="Genomic_DNA"/>
</dbReference>
<name>A0ACB8UCF8_9APHY</name>
<evidence type="ECO:0000313" key="1">
    <source>
        <dbReference type="EMBL" id="KAI0092013.1"/>
    </source>
</evidence>
<proteinExistence type="predicted"/>
<sequence>MAKQRELVTGYYRLTDIVWEWHQVLPDPTDIGPLKAVIGWEALVHPDHPLRKPDQDGLELFIGMFENGEARLLMSSAQVSYISYYLHAMGLTKQPIPIPSSRYLIKRSTLKSCAPDYYNTAAALRKSMKSIDKANKRLRGLGVANNRLTGRRMDFERVRSYWVSKRGTWIAFDFESWEREHSMLLEVGWSLLRWDAGGKETNKPAHLIVKERMQYQNGTYVQGNRDHYNFGQSEQVHKSVVKDRVRSIINEAQERGPVFLVFHDSSQDIKDLTREDVAGHITGLSYRLPDQAPSTGTFVVDTVDLFAALEGNTGANKWSLEQTCRQLQVLPLENLHNAGNDAHYTMLALKSMAEGGPLDSQRQQRWPAYISVSGLGADLPGVDGNPDVEELEGPNTRNLVSEPTNSSEDVDMEES</sequence>
<dbReference type="Proteomes" id="UP001055072">
    <property type="component" value="Unassembled WGS sequence"/>
</dbReference>
<evidence type="ECO:0000313" key="2">
    <source>
        <dbReference type="Proteomes" id="UP001055072"/>
    </source>
</evidence>
<accession>A0ACB8UCF8</accession>
<organism evidence="1 2">
    <name type="scientific">Irpex rosettiformis</name>
    <dbReference type="NCBI Taxonomy" id="378272"/>
    <lineage>
        <taxon>Eukaryota</taxon>
        <taxon>Fungi</taxon>
        <taxon>Dikarya</taxon>
        <taxon>Basidiomycota</taxon>
        <taxon>Agaricomycotina</taxon>
        <taxon>Agaricomycetes</taxon>
        <taxon>Polyporales</taxon>
        <taxon>Irpicaceae</taxon>
        <taxon>Irpex</taxon>
    </lineage>
</organism>
<protein>
    <submittedName>
        <fullName evidence="1">Uncharacterized protein</fullName>
    </submittedName>
</protein>
<reference evidence="1" key="1">
    <citation type="journal article" date="2021" name="Environ. Microbiol.">
        <title>Gene family expansions and transcriptome signatures uncover fungal adaptations to wood decay.</title>
        <authorList>
            <person name="Hage H."/>
            <person name="Miyauchi S."/>
            <person name="Viragh M."/>
            <person name="Drula E."/>
            <person name="Min B."/>
            <person name="Chaduli D."/>
            <person name="Navarro D."/>
            <person name="Favel A."/>
            <person name="Norest M."/>
            <person name="Lesage-Meessen L."/>
            <person name="Balint B."/>
            <person name="Merenyi Z."/>
            <person name="de Eugenio L."/>
            <person name="Morin E."/>
            <person name="Martinez A.T."/>
            <person name="Baldrian P."/>
            <person name="Stursova M."/>
            <person name="Martinez M.J."/>
            <person name="Novotny C."/>
            <person name="Magnuson J.K."/>
            <person name="Spatafora J.W."/>
            <person name="Maurice S."/>
            <person name="Pangilinan J."/>
            <person name="Andreopoulos W."/>
            <person name="LaButti K."/>
            <person name="Hundley H."/>
            <person name="Na H."/>
            <person name="Kuo A."/>
            <person name="Barry K."/>
            <person name="Lipzen A."/>
            <person name="Henrissat B."/>
            <person name="Riley R."/>
            <person name="Ahrendt S."/>
            <person name="Nagy L.G."/>
            <person name="Grigoriev I.V."/>
            <person name="Martin F."/>
            <person name="Rosso M.N."/>
        </authorList>
    </citation>
    <scope>NUCLEOTIDE SEQUENCE</scope>
    <source>
        <strain evidence="1">CBS 384.51</strain>
    </source>
</reference>
<keyword evidence="2" id="KW-1185">Reference proteome</keyword>